<dbReference type="GO" id="GO:0046690">
    <property type="term" value="P:response to tellurium ion"/>
    <property type="evidence" value="ECO:0007669"/>
    <property type="project" value="UniProtKB-KW"/>
</dbReference>
<evidence type="ECO:0000313" key="4">
    <source>
        <dbReference type="EMBL" id="MCB8882283.1"/>
    </source>
</evidence>
<dbReference type="CDD" id="cd06974">
    <property type="entry name" value="TerD_like"/>
    <property type="match status" value="1"/>
</dbReference>
<evidence type="ECO:0000256" key="1">
    <source>
        <dbReference type="ARBA" id="ARBA00008775"/>
    </source>
</evidence>
<evidence type="ECO:0000256" key="2">
    <source>
        <dbReference type="ARBA" id="ARBA00022686"/>
    </source>
</evidence>
<dbReference type="AlphaFoldDB" id="A0A963Z3W1"/>
<accession>A0A963Z3W1</accession>
<evidence type="ECO:0000313" key="5">
    <source>
        <dbReference type="Proteomes" id="UP000721844"/>
    </source>
</evidence>
<dbReference type="RefSeq" id="WP_227308946.1">
    <property type="nucleotide sequence ID" value="NZ_JAESVA010000006.1"/>
</dbReference>
<keyword evidence="2" id="KW-0778">Tellurium resistance</keyword>
<organism evidence="4 5">
    <name type="scientific">Acidisoma cellulosilyticum</name>
    <dbReference type="NCBI Taxonomy" id="2802395"/>
    <lineage>
        <taxon>Bacteria</taxon>
        <taxon>Pseudomonadati</taxon>
        <taxon>Pseudomonadota</taxon>
        <taxon>Alphaproteobacteria</taxon>
        <taxon>Acetobacterales</taxon>
        <taxon>Acidocellaceae</taxon>
        <taxon>Acidisoma</taxon>
    </lineage>
</organism>
<dbReference type="Proteomes" id="UP000721844">
    <property type="component" value="Unassembled WGS sequence"/>
</dbReference>
<name>A0A963Z3W1_9PROT</name>
<sequence>MINLKKGEGINLSKAHPNTTRFIADLTWDPSPVATQRVEMEIVCFLLTQQDDGSRKCAADEDFVFYNNLKDPTGSVTHNPDDWQHGDDTLRLDLAKLSQRNPDITEISVIAEIYEGIDRRQDFGHVNHATVKVIDADSKTDIAQFRLTEEDAQFTAVQLGSFVQEGGEWHFKAVGKGYLKGLEAFVIAYGLQVGTPE</sequence>
<dbReference type="PANTHER" id="PTHR32097">
    <property type="entry name" value="CAMP-BINDING PROTEIN 1-RELATED"/>
    <property type="match status" value="1"/>
</dbReference>
<dbReference type="EMBL" id="JAESVA010000006">
    <property type="protein sequence ID" value="MCB8882283.1"/>
    <property type="molecule type" value="Genomic_DNA"/>
</dbReference>
<reference evidence="4 5" key="1">
    <citation type="journal article" date="2021" name="Microorganisms">
        <title>Acidisoma silvae sp. nov. and Acidisomacellulosilytica sp. nov., Two Acidophilic Bacteria Isolated from Decaying Wood, Hydrolyzing Cellulose and Producing Poly-3-hydroxybutyrate.</title>
        <authorList>
            <person name="Mieszkin S."/>
            <person name="Pouder E."/>
            <person name="Uroz S."/>
            <person name="Simon-Colin C."/>
            <person name="Alain K."/>
        </authorList>
    </citation>
    <scope>NUCLEOTIDE SEQUENCE [LARGE SCALE GENOMIC DNA]</scope>
    <source>
        <strain evidence="4 5">HW T5.17</strain>
    </source>
</reference>
<dbReference type="Gene3D" id="2.60.60.30">
    <property type="entry name" value="sav2460 like domains"/>
    <property type="match status" value="1"/>
</dbReference>
<dbReference type="InterPro" id="IPR051324">
    <property type="entry name" value="Stress/Tellurium_Resist"/>
</dbReference>
<keyword evidence="5" id="KW-1185">Reference proteome</keyword>
<gene>
    <name evidence="4" type="ORF">ACELLULO517_18695</name>
</gene>
<comment type="caution">
    <text evidence="4">The sequence shown here is derived from an EMBL/GenBank/DDBJ whole genome shotgun (WGS) entry which is preliminary data.</text>
</comment>
<feature type="domain" description="TerD" evidence="3">
    <location>
        <begin position="2"/>
        <end position="189"/>
    </location>
</feature>
<dbReference type="PANTHER" id="PTHR32097:SF4">
    <property type="entry name" value="GENERAL STRESS PROTEIN 16U"/>
    <property type="match status" value="1"/>
</dbReference>
<dbReference type="Pfam" id="PF02342">
    <property type="entry name" value="TerD"/>
    <property type="match status" value="1"/>
</dbReference>
<evidence type="ECO:0000259" key="3">
    <source>
        <dbReference type="Pfam" id="PF02342"/>
    </source>
</evidence>
<protein>
    <submittedName>
        <fullName evidence="4">TerD family protein</fullName>
    </submittedName>
</protein>
<dbReference type="InterPro" id="IPR003325">
    <property type="entry name" value="TerD"/>
</dbReference>
<proteinExistence type="inferred from homology"/>
<comment type="similarity">
    <text evidence="1">Belongs to the CAPAB/TerDEXZ family.</text>
</comment>